<dbReference type="Gene3D" id="3.90.1720.10">
    <property type="entry name" value="endopeptidase domain like (from Nostoc punctiforme)"/>
    <property type="match status" value="1"/>
</dbReference>
<protein>
    <recommendedName>
        <fullName evidence="2">Protein OPG091</fullName>
    </recommendedName>
</protein>
<accession>Q08FB7</accession>
<evidence type="ECO:0000256" key="1">
    <source>
        <dbReference type="ARBA" id="ARBA00034761"/>
    </source>
</evidence>
<proteinExistence type="inferred from homology"/>
<dbReference type="EMBL" id="AY689437">
    <property type="protein sequence ID" value="ABI99049.1"/>
    <property type="molecule type" value="Genomic_DNA"/>
</dbReference>
<dbReference type="Proteomes" id="UP000162522">
    <property type="component" value="Segment"/>
</dbReference>
<evidence type="ECO:0000256" key="2">
    <source>
        <dbReference type="ARBA" id="ARBA00034814"/>
    </source>
</evidence>
<dbReference type="Pfam" id="PF05708">
    <property type="entry name" value="Peptidase_C92"/>
    <property type="match status" value="1"/>
</dbReference>
<comment type="similarity">
    <text evidence="1">Belongs to the orthopoxvirus OPG091 family.</text>
</comment>
<evidence type="ECO:0000313" key="3">
    <source>
        <dbReference type="EMBL" id="ABI99049.1"/>
    </source>
</evidence>
<dbReference type="InterPro" id="IPR024453">
    <property type="entry name" value="Peptidase_C92"/>
</dbReference>
<gene>
    <name evidence="3" type="ORF">DpV84gp065</name>
</gene>
<organism evidence="3 4">
    <name type="scientific">Deerpox virus (strain W-1170-84)</name>
    <name type="common">DPV</name>
    <dbReference type="NCBI Taxonomy" id="305676"/>
    <lineage>
        <taxon>Viruses</taxon>
        <taxon>Varidnaviria</taxon>
        <taxon>Bamfordvirae</taxon>
        <taxon>Nucleocytoviricota</taxon>
        <taxon>Pokkesviricetes</taxon>
        <taxon>Chitovirales</taxon>
        <taxon>Poxviridae</taxon>
        <taxon>Chordopoxvirinae</taxon>
        <taxon>Cervidpoxvirus</taxon>
        <taxon>Cervidpoxvirus muledeerpox</taxon>
        <taxon>Mule deerpox virus</taxon>
    </lineage>
</organism>
<organismHost>
    <name type="scientific">Odocoileus hemionus</name>
    <name type="common">Mule deer</name>
    <name type="synonym">Cervus hemionus</name>
    <dbReference type="NCBI Taxonomy" id="9872"/>
</organismHost>
<name>Q08FB7_DPV84</name>
<evidence type="ECO:0000313" key="4">
    <source>
        <dbReference type="Proteomes" id="UP000162522"/>
    </source>
</evidence>
<reference evidence="3 4" key="1">
    <citation type="journal article" date="2005" name="J. Virol.">
        <title>Genome of deerpox virus.</title>
        <authorList>
            <person name="Afonso C.L."/>
            <person name="Delhon G."/>
            <person name="Tulman E.R."/>
            <person name="Lu Z."/>
            <person name="Zsak A."/>
            <person name="Becerra V.M."/>
            <person name="Zsak L."/>
            <person name="Kutish G.F."/>
            <person name="Rock D.L."/>
        </authorList>
    </citation>
    <scope>NUCLEOTIDE SEQUENCE [LARGE SCALE GENOMIC DNA]</scope>
    <source>
        <strain evidence="3">W-1170-84</strain>
    </source>
</reference>
<dbReference type="InterPro" id="IPR038765">
    <property type="entry name" value="Papain-like_cys_pep_sf"/>
</dbReference>
<dbReference type="SUPFAM" id="SSF54001">
    <property type="entry name" value="Cysteine proteinases"/>
    <property type="match status" value="1"/>
</dbReference>
<sequence length="168" mass="19206">MDPITFIKFNVPKGAIIFINYRFSLTEHFNPSEDKHAAIYLGKIKNENLISCKRSFDENEVWAIEASYKNGVNLITLDELLKGALNIKIFILDDELSEPKMSIAADISLKFIGMPYGFGSNHIYCFKLVAESYSYLGITMPTYNILGKKIYLSQSFTHSGHWKKIYES</sequence>